<evidence type="ECO:0000313" key="5">
    <source>
        <dbReference type="RefSeq" id="XP_032816947.1"/>
    </source>
</evidence>
<dbReference type="Pfam" id="PF09049">
    <property type="entry name" value="SNN_transmemb"/>
    <property type="match status" value="1"/>
</dbReference>
<evidence type="ECO:0000256" key="2">
    <source>
        <dbReference type="SAM" id="Phobius"/>
    </source>
</evidence>
<keyword evidence="2" id="KW-0812">Transmembrane</keyword>
<feature type="domain" description="Stannin transmembrane" evidence="3">
    <location>
        <begin position="3"/>
        <end position="33"/>
    </location>
</feature>
<dbReference type="InterPro" id="IPR015135">
    <property type="entry name" value="SNN_transmemb"/>
</dbReference>
<dbReference type="PANTHER" id="PTHR28564">
    <property type="entry name" value="STANNIN"/>
    <property type="match status" value="1"/>
</dbReference>
<keyword evidence="2" id="KW-1133">Transmembrane helix</keyword>
<dbReference type="AlphaFoldDB" id="A0AAJ7TI17"/>
<evidence type="ECO:0000259" key="3">
    <source>
        <dbReference type="Pfam" id="PF09049"/>
    </source>
</evidence>
<keyword evidence="2" id="KW-0472">Membrane</keyword>
<accession>A0AAJ7TI17</accession>
<dbReference type="RefSeq" id="XP_032816947.1">
    <property type="nucleotide sequence ID" value="XM_032961056.1"/>
</dbReference>
<keyword evidence="4" id="KW-1185">Reference proteome</keyword>
<dbReference type="Proteomes" id="UP001318040">
    <property type="component" value="Chromosome 26"/>
</dbReference>
<dbReference type="GeneID" id="116946150"/>
<proteinExistence type="predicted"/>
<name>A0AAJ7TI17_PETMA</name>
<feature type="compositionally biased region" description="Polar residues" evidence="1">
    <location>
        <begin position="86"/>
        <end position="98"/>
    </location>
</feature>
<dbReference type="GO" id="GO:0005741">
    <property type="term" value="C:mitochondrial outer membrane"/>
    <property type="evidence" value="ECO:0007669"/>
    <property type="project" value="InterPro"/>
</dbReference>
<dbReference type="KEGG" id="pmrn:116946150"/>
<protein>
    <submittedName>
        <fullName evidence="5">Stannin-like</fullName>
    </submittedName>
</protein>
<dbReference type="Gene3D" id="4.10.280.20">
    <property type="entry name" value="membrane protein stannin"/>
    <property type="match status" value="1"/>
</dbReference>
<organism evidence="4 5">
    <name type="scientific">Petromyzon marinus</name>
    <name type="common">Sea lamprey</name>
    <dbReference type="NCBI Taxonomy" id="7757"/>
    <lineage>
        <taxon>Eukaryota</taxon>
        <taxon>Metazoa</taxon>
        <taxon>Chordata</taxon>
        <taxon>Craniata</taxon>
        <taxon>Vertebrata</taxon>
        <taxon>Cyclostomata</taxon>
        <taxon>Hyperoartia</taxon>
        <taxon>Petromyzontiformes</taxon>
        <taxon>Petromyzontidae</taxon>
        <taxon>Petromyzon</taxon>
    </lineage>
</organism>
<sequence>MTVLDHSPTTGVVTVIVILIAVAALGTLLLGCWCCLRLCQRAEPAEDEESIVGGDGGYVTRKEPFLRGPGAPAPGEGHGEGPPRSASKTTLVANGAKS</sequence>
<dbReference type="PANTHER" id="PTHR28564:SF1">
    <property type="entry name" value="STANNIN"/>
    <property type="match status" value="1"/>
</dbReference>
<evidence type="ECO:0000313" key="4">
    <source>
        <dbReference type="Proteomes" id="UP001318040"/>
    </source>
</evidence>
<dbReference type="InterPro" id="IPR038747">
    <property type="entry name" value="Stannin"/>
</dbReference>
<dbReference type="InterPro" id="IPR027435">
    <property type="entry name" value="Stannin_sf"/>
</dbReference>
<feature type="transmembrane region" description="Helical" evidence="2">
    <location>
        <begin position="12"/>
        <end position="36"/>
    </location>
</feature>
<evidence type="ECO:0000256" key="1">
    <source>
        <dbReference type="SAM" id="MobiDB-lite"/>
    </source>
</evidence>
<gene>
    <name evidence="5" type="primary">LOC116946150</name>
</gene>
<feature type="region of interest" description="Disordered" evidence="1">
    <location>
        <begin position="63"/>
        <end position="98"/>
    </location>
</feature>
<reference evidence="5" key="1">
    <citation type="submission" date="2025-08" db="UniProtKB">
        <authorList>
            <consortium name="RefSeq"/>
        </authorList>
    </citation>
    <scope>IDENTIFICATION</scope>
    <source>
        <tissue evidence="5">Sperm</tissue>
    </source>
</reference>